<dbReference type="PROSITE" id="PS51831">
    <property type="entry name" value="HD"/>
    <property type="match status" value="1"/>
</dbReference>
<dbReference type="InterPro" id="IPR006674">
    <property type="entry name" value="HD_domain"/>
</dbReference>
<evidence type="ECO:0000259" key="1">
    <source>
        <dbReference type="PROSITE" id="PS51831"/>
    </source>
</evidence>
<evidence type="ECO:0000313" key="2">
    <source>
        <dbReference type="EMBL" id="GET20846.1"/>
    </source>
</evidence>
<protein>
    <submittedName>
        <fullName evidence="2">Phosphohydrolase</fullName>
    </submittedName>
</protein>
<comment type="caution">
    <text evidence="2">The sequence shown here is derived from an EMBL/GenBank/DDBJ whole genome shotgun (WGS) entry which is preliminary data.</text>
</comment>
<keyword evidence="3" id="KW-1185">Reference proteome</keyword>
<sequence>MYFAEVKNIVKEHHLKPLKRKIVNDPVWGFIEWDSPLLLDLISHPYVQRLRRIKQLGLSSLVYPGANHTRFEHVIGAMHLVRSALDVLKTKGHEITEEETTGVLAAILLHDIGHGPFSHALEESMVKGISHEVISKLFMHQLNREFDGRLDLAIQIFAGEYHKKFLHQLVSSQLDMDRLDYLKRDSFYSGVSEGIVSSDRIIKMLNIRNDELVVESKGIYSIEKFLIARRLMYWQVYMHKTVLSAEHMMISVLKRAHELASDGDNVFAPPALGVFLRGDISRHEFESGDNETVKSALQLFAELDDTDILSSIKEWTRHSDVILSTLSRSIINRNLFKIKLSSHPVTEKKRAELRERVMKTFSVTSSEADYFVISGTATNNAYMPSVEQINILFKNGKIKDIKDASDINLSGLSTTVRKYFVCYPREIILK</sequence>
<dbReference type="SUPFAM" id="SSF109604">
    <property type="entry name" value="HD-domain/PDEase-like"/>
    <property type="match status" value="1"/>
</dbReference>
<reference evidence="2 3" key="1">
    <citation type="submission" date="2019-10" db="EMBL/GenBank/DDBJ databases">
        <title>Prolixibacter strains distinguished by the presence of nitrate reductase genes were adept at nitrate-dependent anaerobic corrosion of metallic iron and carbon steel.</title>
        <authorList>
            <person name="Iino T."/>
            <person name="Shono N."/>
            <person name="Ito K."/>
            <person name="Nakamura R."/>
            <person name="Sueoka K."/>
            <person name="Harayama S."/>
            <person name="Ohkuma M."/>
        </authorList>
    </citation>
    <scope>NUCLEOTIDE SEQUENCE [LARGE SCALE GENOMIC DNA]</scope>
    <source>
        <strain evidence="2 3">MIC1-1</strain>
    </source>
</reference>
<gene>
    <name evidence="2" type="ORF">JCM18694_10920</name>
</gene>
<name>A0ABQ0ZHC1_9BACT</name>
<proteinExistence type="predicted"/>
<dbReference type="Gene3D" id="1.10.3210.10">
    <property type="entry name" value="Hypothetical protein af1432"/>
    <property type="match status" value="1"/>
</dbReference>
<dbReference type="PANTHER" id="PTHR11373">
    <property type="entry name" value="DEOXYNUCLEOSIDE TRIPHOSPHATE TRIPHOSPHOHYDROLASE"/>
    <property type="match status" value="1"/>
</dbReference>
<evidence type="ECO:0000313" key="3">
    <source>
        <dbReference type="Proteomes" id="UP000396862"/>
    </source>
</evidence>
<feature type="domain" description="HD" evidence="1">
    <location>
        <begin position="70"/>
        <end position="182"/>
    </location>
</feature>
<dbReference type="Pfam" id="PF19276">
    <property type="entry name" value="HD_assoc_2"/>
    <property type="match status" value="1"/>
</dbReference>
<dbReference type="InterPro" id="IPR045509">
    <property type="entry name" value="HD_assoc_2"/>
</dbReference>
<dbReference type="CDD" id="cd00077">
    <property type="entry name" value="HDc"/>
    <property type="match status" value="1"/>
</dbReference>
<organism evidence="2 3">
    <name type="scientific">Prolixibacter denitrificans</name>
    <dbReference type="NCBI Taxonomy" id="1541063"/>
    <lineage>
        <taxon>Bacteria</taxon>
        <taxon>Pseudomonadati</taxon>
        <taxon>Bacteroidota</taxon>
        <taxon>Bacteroidia</taxon>
        <taxon>Marinilabiliales</taxon>
        <taxon>Prolixibacteraceae</taxon>
        <taxon>Prolixibacter</taxon>
    </lineage>
</organism>
<dbReference type="PANTHER" id="PTHR11373:SF4">
    <property type="entry name" value="DEOXYNUCLEOSIDE TRIPHOSPHATE TRIPHOSPHOHYDROLASE SAMHD1"/>
    <property type="match status" value="1"/>
</dbReference>
<dbReference type="InterPro" id="IPR050135">
    <property type="entry name" value="dGTPase-like"/>
</dbReference>
<accession>A0ABQ0ZHC1</accession>
<dbReference type="EMBL" id="BLAU01000001">
    <property type="protein sequence ID" value="GET20846.1"/>
    <property type="molecule type" value="Genomic_DNA"/>
</dbReference>
<dbReference type="Pfam" id="PF01966">
    <property type="entry name" value="HD"/>
    <property type="match status" value="1"/>
</dbReference>
<dbReference type="InterPro" id="IPR003607">
    <property type="entry name" value="HD/PDEase_dom"/>
</dbReference>
<dbReference type="Proteomes" id="UP000396862">
    <property type="component" value="Unassembled WGS sequence"/>
</dbReference>
<dbReference type="SMART" id="SM00471">
    <property type="entry name" value="HDc"/>
    <property type="match status" value="1"/>
</dbReference>